<dbReference type="GO" id="GO:0016209">
    <property type="term" value="F:antioxidant activity"/>
    <property type="evidence" value="ECO:0007669"/>
    <property type="project" value="InterPro"/>
</dbReference>
<evidence type="ECO:0000256" key="4">
    <source>
        <dbReference type="ARBA" id="ARBA00023284"/>
    </source>
</evidence>
<protein>
    <submittedName>
        <fullName evidence="7">TlpA family protein disulfide reductase</fullName>
    </submittedName>
</protein>
<dbReference type="CDD" id="cd02966">
    <property type="entry name" value="TlpA_like_family"/>
    <property type="match status" value="1"/>
</dbReference>
<evidence type="ECO:0000256" key="5">
    <source>
        <dbReference type="SAM" id="SignalP"/>
    </source>
</evidence>
<dbReference type="SUPFAM" id="SSF52833">
    <property type="entry name" value="Thioredoxin-like"/>
    <property type="match status" value="1"/>
</dbReference>
<dbReference type="Gene3D" id="3.40.30.10">
    <property type="entry name" value="Glutaredoxin"/>
    <property type="match status" value="1"/>
</dbReference>
<sequence length="179" mass="19926">MRLLKSSSVVIFSSWRIKLLLWAMASALATTATAAELQSWPQNKPVSLTPGGHDIQVVNVWATWCAPCRKEMPLLSRWYVKQQQSRAKPKVSMVGVALDSEANIARFVRQTPVRYPLWRYSGTDSTAWMKTLGNPVGALPFTLVRAPQCGFQAALLGEVDEAKLDKAVAQARQQCGRRR</sequence>
<dbReference type="PROSITE" id="PS51352">
    <property type="entry name" value="THIOREDOXIN_2"/>
    <property type="match status" value="1"/>
</dbReference>
<organism evidence="7 8">
    <name type="scientific">Paralysiella testudinis</name>
    <dbReference type="NCBI Taxonomy" id="2809020"/>
    <lineage>
        <taxon>Bacteria</taxon>
        <taxon>Pseudomonadati</taxon>
        <taxon>Pseudomonadota</taxon>
        <taxon>Betaproteobacteria</taxon>
        <taxon>Neisseriales</taxon>
        <taxon>Neisseriaceae</taxon>
        <taxon>Paralysiella</taxon>
    </lineage>
</organism>
<feature type="signal peptide" evidence="5">
    <location>
        <begin position="1"/>
        <end position="34"/>
    </location>
</feature>
<evidence type="ECO:0000256" key="3">
    <source>
        <dbReference type="ARBA" id="ARBA00023157"/>
    </source>
</evidence>
<keyword evidence="4" id="KW-0676">Redox-active center</keyword>
<accession>A0A892ZJH4</accession>
<dbReference type="GO" id="GO:0017004">
    <property type="term" value="P:cytochrome complex assembly"/>
    <property type="evidence" value="ECO:0007669"/>
    <property type="project" value="UniProtKB-KW"/>
</dbReference>
<name>A0A892ZJH4_9NEIS</name>
<comment type="subcellular location">
    <subcellularLocation>
        <location evidence="1">Cell envelope</location>
    </subcellularLocation>
</comment>
<dbReference type="InterPro" id="IPR050553">
    <property type="entry name" value="Thioredoxin_ResA/DsbE_sf"/>
</dbReference>
<feature type="chain" id="PRO_5034886087" evidence="5">
    <location>
        <begin position="35"/>
        <end position="179"/>
    </location>
</feature>
<keyword evidence="8" id="KW-1185">Reference proteome</keyword>
<dbReference type="InterPro" id="IPR036249">
    <property type="entry name" value="Thioredoxin-like_sf"/>
</dbReference>
<evidence type="ECO:0000256" key="1">
    <source>
        <dbReference type="ARBA" id="ARBA00004196"/>
    </source>
</evidence>
<dbReference type="AlphaFoldDB" id="A0A892ZJH4"/>
<evidence type="ECO:0000313" key="7">
    <source>
        <dbReference type="EMBL" id="QRQ81059.1"/>
    </source>
</evidence>
<reference evidence="7" key="1">
    <citation type="submission" date="2021-02" db="EMBL/GenBank/DDBJ databases">
        <title>Neisseriaceae sp. 26B isolated from the cloaca of a Common Toad-headed Turtle (Mesoclemmys nasuta).</title>
        <authorList>
            <person name="Spergser J."/>
            <person name="Busse H.-J."/>
        </authorList>
    </citation>
    <scope>NUCLEOTIDE SEQUENCE</scope>
    <source>
        <strain evidence="7">26B</strain>
    </source>
</reference>
<keyword evidence="2" id="KW-0201">Cytochrome c-type biogenesis</keyword>
<dbReference type="PANTHER" id="PTHR42852:SF6">
    <property type="entry name" value="THIOL:DISULFIDE INTERCHANGE PROTEIN DSBE"/>
    <property type="match status" value="1"/>
</dbReference>
<dbReference type="EMBL" id="CP069798">
    <property type="protein sequence ID" value="QRQ81059.1"/>
    <property type="molecule type" value="Genomic_DNA"/>
</dbReference>
<feature type="domain" description="Thioredoxin" evidence="6">
    <location>
        <begin position="26"/>
        <end position="173"/>
    </location>
</feature>
<keyword evidence="3" id="KW-1015">Disulfide bond</keyword>
<dbReference type="InterPro" id="IPR013766">
    <property type="entry name" value="Thioredoxin_domain"/>
</dbReference>
<proteinExistence type="predicted"/>
<dbReference type="Pfam" id="PF00578">
    <property type="entry name" value="AhpC-TSA"/>
    <property type="match status" value="1"/>
</dbReference>
<dbReference type="PROSITE" id="PS00194">
    <property type="entry name" value="THIOREDOXIN_1"/>
    <property type="match status" value="1"/>
</dbReference>
<keyword evidence="5" id="KW-0732">Signal</keyword>
<dbReference type="InterPro" id="IPR017937">
    <property type="entry name" value="Thioredoxin_CS"/>
</dbReference>
<dbReference type="InterPro" id="IPR000866">
    <property type="entry name" value="AhpC/TSA"/>
</dbReference>
<dbReference type="Proteomes" id="UP000653156">
    <property type="component" value="Chromosome"/>
</dbReference>
<evidence type="ECO:0000259" key="6">
    <source>
        <dbReference type="PROSITE" id="PS51352"/>
    </source>
</evidence>
<dbReference type="GO" id="GO:0015036">
    <property type="term" value="F:disulfide oxidoreductase activity"/>
    <property type="evidence" value="ECO:0007669"/>
    <property type="project" value="UniProtKB-ARBA"/>
</dbReference>
<dbReference type="PANTHER" id="PTHR42852">
    <property type="entry name" value="THIOL:DISULFIDE INTERCHANGE PROTEIN DSBE"/>
    <property type="match status" value="1"/>
</dbReference>
<dbReference type="GO" id="GO:0030313">
    <property type="term" value="C:cell envelope"/>
    <property type="evidence" value="ECO:0007669"/>
    <property type="project" value="UniProtKB-SubCell"/>
</dbReference>
<evidence type="ECO:0000256" key="2">
    <source>
        <dbReference type="ARBA" id="ARBA00022748"/>
    </source>
</evidence>
<evidence type="ECO:0000313" key="8">
    <source>
        <dbReference type="Proteomes" id="UP000653156"/>
    </source>
</evidence>
<dbReference type="KEGG" id="ptes:JQU52_09995"/>
<gene>
    <name evidence="7" type="ORF">JQU52_09995</name>
</gene>